<evidence type="ECO:0000313" key="8">
    <source>
        <dbReference type="Proteomes" id="UP000317557"/>
    </source>
</evidence>
<gene>
    <name evidence="4" type="primary">rplO</name>
    <name evidence="7" type="ORF">SAMN06265219_12421</name>
</gene>
<feature type="domain" description="Large ribosomal subunit protein uL15/eL18" evidence="6">
    <location>
        <begin position="76"/>
        <end position="146"/>
    </location>
</feature>
<keyword evidence="3 4" id="KW-0687">Ribonucleoprotein</keyword>
<dbReference type="RefSeq" id="WP_142456350.1">
    <property type="nucleotide sequence ID" value="NZ_FXTP01000024.1"/>
</dbReference>
<dbReference type="GO" id="GO:0003735">
    <property type="term" value="F:structural constituent of ribosome"/>
    <property type="evidence" value="ECO:0007669"/>
    <property type="project" value="InterPro"/>
</dbReference>
<dbReference type="AlphaFoldDB" id="A0A521FMN4"/>
<keyword evidence="4" id="KW-0699">rRNA-binding</keyword>
<evidence type="ECO:0000313" key="7">
    <source>
        <dbReference type="EMBL" id="SMO97483.1"/>
    </source>
</evidence>
<evidence type="ECO:0000256" key="5">
    <source>
        <dbReference type="SAM" id="MobiDB-lite"/>
    </source>
</evidence>
<name>A0A521FMN4_9BACT</name>
<comment type="subunit">
    <text evidence="4">Part of the 50S ribosomal subunit.</text>
</comment>
<evidence type="ECO:0000256" key="2">
    <source>
        <dbReference type="ARBA" id="ARBA00022980"/>
    </source>
</evidence>
<comment type="similarity">
    <text evidence="1 4">Belongs to the universal ribosomal protein uL15 family.</text>
</comment>
<dbReference type="Gene3D" id="3.100.10.10">
    <property type="match status" value="1"/>
</dbReference>
<dbReference type="OrthoDB" id="9810293at2"/>
<sequence>MDLSNLKAPVPNQKNAKRVGRGQGSGRGEQSGRGHNGQKSRSGHKQRAWFEGGQMPLQRRLPKFGFRNINRKEYRTINVHTIAEFIEAGKLDTTITLNNLIEAGLASDKDEVKLLGRGEIDKKIDIEVHATSESAKEKVENAGGSLTLVQN</sequence>
<dbReference type="Pfam" id="PF00828">
    <property type="entry name" value="Ribosomal_L27A"/>
    <property type="match status" value="1"/>
</dbReference>
<accession>A0A521FMN4</accession>
<keyword evidence="2 4" id="KW-0689">Ribosomal protein</keyword>
<dbReference type="EMBL" id="FXTP01000024">
    <property type="protein sequence ID" value="SMO97483.1"/>
    <property type="molecule type" value="Genomic_DNA"/>
</dbReference>
<reference evidence="7 8" key="1">
    <citation type="submission" date="2017-05" db="EMBL/GenBank/DDBJ databases">
        <authorList>
            <person name="Varghese N."/>
            <person name="Submissions S."/>
        </authorList>
    </citation>
    <scope>NUCLEOTIDE SEQUENCE [LARGE SCALE GENOMIC DNA]</scope>
    <source>
        <strain evidence="7 8">DSM 21985</strain>
    </source>
</reference>
<organism evidence="7 8">
    <name type="scientific">Gracilimonas mengyeensis</name>
    <dbReference type="NCBI Taxonomy" id="1302730"/>
    <lineage>
        <taxon>Bacteria</taxon>
        <taxon>Pseudomonadati</taxon>
        <taxon>Balneolota</taxon>
        <taxon>Balneolia</taxon>
        <taxon>Balneolales</taxon>
        <taxon>Balneolaceae</taxon>
        <taxon>Gracilimonas</taxon>
    </lineage>
</organism>
<proteinExistence type="inferred from homology"/>
<feature type="compositionally biased region" description="Gly residues" evidence="5">
    <location>
        <begin position="21"/>
        <end position="35"/>
    </location>
</feature>
<dbReference type="NCBIfam" id="TIGR01071">
    <property type="entry name" value="rplO_bact"/>
    <property type="match status" value="1"/>
</dbReference>
<dbReference type="InterPro" id="IPR030878">
    <property type="entry name" value="Ribosomal_uL15"/>
</dbReference>
<dbReference type="Proteomes" id="UP000317557">
    <property type="component" value="Unassembled WGS sequence"/>
</dbReference>
<dbReference type="GO" id="GO:0022625">
    <property type="term" value="C:cytosolic large ribosomal subunit"/>
    <property type="evidence" value="ECO:0007669"/>
    <property type="project" value="TreeGrafter"/>
</dbReference>
<dbReference type="GO" id="GO:0019843">
    <property type="term" value="F:rRNA binding"/>
    <property type="evidence" value="ECO:0007669"/>
    <property type="project" value="UniProtKB-UniRule"/>
</dbReference>
<feature type="region of interest" description="Disordered" evidence="5">
    <location>
        <begin position="1"/>
        <end position="54"/>
    </location>
</feature>
<evidence type="ECO:0000259" key="6">
    <source>
        <dbReference type="Pfam" id="PF00828"/>
    </source>
</evidence>
<dbReference type="InterPro" id="IPR021131">
    <property type="entry name" value="Ribosomal_uL15/eL18"/>
</dbReference>
<keyword evidence="4" id="KW-0694">RNA-binding</keyword>
<evidence type="ECO:0000256" key="4">
    <source>
        <dbReference type="HAMAP-Rule" id="MF_01341"/>
    </source>
</evidence>
<protein>
    <recommendedName>
        <fullName evidence="4">Large ribosomal subunit protein uL15</fullName>
    </recommendedName>
</protein>
<evidence type="ECO:0000256" key="1">
    <source>
        <dbReference type="ARBA" id="ARBA00007320"/>
    </source>
</evidence>
<dbReference type="PANTHER" id="PTHR12934:SF11">
    <property type="entry name" value="LARGE RIBOSOMAL SUBUNIT PROTEIN UL15M"/>
    <property type="match status" value="1"/>
</dbReference>
<evidence type="ECO:0000256" key="3">
    <source>
        <dbReference type="ARBA" id="ARBA00023274"/>
    </source>
</evidence>
<dbReference type="InterPro" id="IPR005749">
    <property type="entry name" value="Ribosomal_uL15_bac-type"/>
</dbReference>
<dbReference type="GO" id="GO:0006412">
    <property type="term" value="P:translation"/>
    <property type="evidence" value="ECO:0007669"/>
    <property type="project" value="UniProtKB-UniRule"/>
</dbReference>
<feature type="compositionally biased region" description="Basic residues" evidence="5">
    <location>
        <begin position="36"/>
        <end position="47"/>
    </location>
</feature>
<dbReference type="SUPFAM" id="SSF52080">
    <property type="entry name" value="Ribosomal proteins L15p and L18e"/>
    <property type="match status" value="1"/>
</dbReference>
<dbReference type="HAMAP" id="MF_01341">
    <property type="entry name" value="Ribosomal_uL15"/>
    <property type="match status" value="1"/>
</dbReference>
<dbReference type="InterPro" id="IPR036227">
    <property type="entry name" value="Ribosomal_uL15/eL18_sf"/>
</dbReference>
<keyword evidence="8" id="KW-1185">Reference proteome</keyword>
<dbReference type="PANTHER" id="PTHR12934">
    <property type="entry name" value="50S RIBOSOMAL PROTEIN L15"/>
    <property type="match status" value="1"/>
</dbReference>
<comment type="function">
    <text evidence="4">Binds to the 23S rRNA.</text>
</comment>